<evidence type="ECO:0000313" key="6">
    <source>
        <dbReference type="Proteomes" id="UP000811246"/>
    </source>
</evidence>
<accession>A0A922ECB8</accession>
<feature type="compositionally biased region" description="Polar residues" evidence="4">
    <location>
        <begin position="108"/>
        <end position="118"/>
    </location>
</feature>
<dbReference type="GO" id="GO:0005840">
    <property type="term" value="C:ribosome"/>
    <property type="evidence" value="ECO:0007669"/>
    <property type="project" value="UniProtKB-KW"/>
</dbReference>
<evidence type="ECO:0000256" key="4">
    <source>
        <dbReference type="SAM" id="MobiDB-lite"/>
    </source>
</evidence>
<keyword evidence="2" id="KW-0689">Ribosomal protein</keyword>
<dbReference type="Pfam" id="PF01157">
    <property type="entry name" value="Ribosomal_L21e"/>
    <property type="match status" value="1"/>
</dbReference>
<evidence type="ECO:0008006" key="7">
    <source>
        <dbReference type="Google" id="ProtNLM"/>
    </source>
</evidence>
<dbReference type="AlphaFoldDB" id="A0A922ECB8"/>
<dbReference type="GO" id="GO:0006412">
    <property type="term" value="P:translation"/>
    <property type="evidence" value="ECO:0007669"/>
    <property type="project" value="InterPro"/>
</dbReference>
<dbReference type="GO" id="GO:1990904">
    <property type="term" value="C:ribonucleoprotein complex"/>
    <property type="evidence" value="ECO:0007669"/>
    <property type="project" value="UniProtKB-KW"/>
</dbReference>
<name>A0A922ECB8_CARIL</name>
<evidence type="ECO:0000256" key="1">
    <source>
        <dbReference type="ARBA" id="ARBA00008427"/>
    </source>
</evidence>
<dbReference type="InterPro" id="IPR001147">
    <property type="entry name" value="Ribosomal_eL21"/>
</dbReference>
<dbReference type="SUPFAM" id="SSF50104">
    <property type="entry name" value="Translation proteins SH3-like domain"/>
    <property type="match status" value="1"/>
</dbReference>
<dbReference type="EMBL" id="CM031832">
    <property type="protein sequence ID" value="KAG6699228.1"/>
    <property type="molecule type" value="Genomic_DNA"/>
</dbReference>
<protein>
    <recommendedName>
        <fullName evidence="7">Ribosomal protein L21</fullName>
    </recommendedName>
</protein>
<reference evidence="5" key="1">
    <citation type="submission" date="2021-01" db="EMBL/GenBank/DDBJ databases">
        <authorList>
            <person name="Lovell J.T."/>
            <person name="Bentley N."/>
            <person name="Bhattarai G."/>
            <person name="Jenkins J.W."/>
            <person name="Sreedasyam A."/>
            <person name="Alarcon Y."/>
            <person name="Bock C."/>
            <person name="Boston L."/>
            <person name="Carlson J."/>
            <person name="Cervantes K."/>
            <person name="Clermont K."/>
            <person name="Krom N."/>
            <person name="Kubenka K."/>
            <person name="Mamidi S."/>
            <person name="Mattison C."/>
            <person name="Monteros M."/>
            <person name="Pisani C."/>
            <person name="Plott C."/>
            <person name="Rajasekar S."/>
            <person name="Rhein H.S."/>
            <person name="Rohla C."/>
            <person name="Song M."/>
            <person name="Hilaire R.S."/>
            <person name="Shu S."/>
            <person name="Wells L."/>
            <person name="Wang X."/>
            <person name="Webber J."/>
            <person name="Heerema R.J."/>
            <person name="Klein P."/>
            <person name="Conner P."/>
            <person name="Grauke L."/>
            <person name="Grimwood J."/>
            <person name="Schmutz J."/>
            <person name="Randall J.J."/>
        </authorList>
    </citation>
    <scope>NUCLEOTIDE SEQUENCE</scope>
    <source>
        <tissue evidence="5">Leaf</tissue>
    </source>
</reference>
<sequence>MAAGNGLRSRIRDLLARPFRNSAGHEGMHHKFTRPHKIGDYVDIKVNGAVQEAMPQKFYHGLTGRVWKVTKRTIGVEINEQKWWYRFESSSSTRLAYGRADLEHRSSSGHSSIETQPISHHRGETRARRRKSEMVWHSCTNGNPGQRSISSVLDRTPTKNRVIVPGS</sequence>
<dbReference type="GO" id="GO:0003735">
    <property type="term" value="F:structural constituent of ribosome"/>
    <property type="evidence" value="ECO:0007669"/>
    <property type="project" value="InterPro"/>
</dbReference>
<dbReference type="FunFam" id="2.30.30.70:FF:000001">
    <property type="entry name" value="60S ribosomal protein L21"/>
    <property type="match status" value="1"/>
</dbReference>
<proteinExistence type="inferred from homology"/>
<dbReference type="InterPro" id="IPR036948">
    <property type="entry name" value="Ribosomal_eL21_sf"/>
</dbReference>
<comment type="similarity">
    <text evidence="1">Belongs to the eukaryotic ribosomal protein eL21 family.</text>
</comment>
<feature type="region of interest" description="Disordered" evidence="4">
    <location>
        <begin position="104"/>
        <end position="130"/>
    </location>
</feature>
<dbReference type="Proteomes" id="UP000811246">
    <property type="component" value="Chromosome 8"/>
</dbReference>
<dbReference type="OrthoDB" id="1539250at2759"/>
<evidence type="ECO:0000256" key="2">
    <source>
        <dbReference type="ARBA" id="ARBA00022980"/>
    </source>
</evidence>
<organism evidence="5 6">
    <name type="scientific">Carya illinoinensis</name>
    <name type="common">Pecan</name>
    <dbReference type="NCBI Taxonomy" id="32201"/>
    <lineage>
        <taxon>Eukaryota</taxon>
        <taxon>Viridiplantae</taxon>
        <taxon>Streptophyta</taxon>
        <taxon>Embryophyta</taxon>
        <taxon>Tracheophyta</taxon>
        <taxon>Spermatophyta</taxon>
        <taxon>Magnoliopsida</taxon>
        <taxon>eudicotyledons</taxon>
        <taxon>Gunneridae</taxon>
        <taxon>Pentapetalae</taxon>
        <taxon>rosids</taxon>
        <taxon>fabids</taxon>
        <taxon>Fagales</taxon>
        <taxon>Juglandaceae</taxon>
        <taxon>Carya</taxon>
    </lineage>
</organism>
<evidence type="ECO:0000313" key="5">
    <source>
        <dbReference type="EMBL" id="KAG6699228.1"/>
    </source>
</evidence>
<gene>
    <name evidence="5" type="ORF">I3842_08G057500</name>
</gene>
<keyword evidence="3" id="KW-0687">Ribonucleoprotein</keyword>
<dbReference type="Gene3D" id="2.30.30.70">
    <property type="entry name" value="Ribosomal protein L21"/>
    <property type="match status" value="1"/>
</dbReference>
<evidence type="ECO:0000256" key="3">
    <source>
        <dbReference type="ARBA" id="ARBA00023274"/>
    </source>
</evidence>
<comment type="caution">
    <text evidence="5">The sequence shown here is derived from an EMBL/GenBank/DDBJ whole genome shotgun (WGS) entry which is preliminary data.</text>
</comment>
<dbReference type="PANTHER" id="PTHR20981">
    <property type="entry name" value="60S RIBOSOMAL PROTEIN L21"/>
    <property type="match status" value="1"/>
</dbReference>
<dbReference type="InterPro" id="IPR008991">
    <property type="entry name" value="Translation_prot_SH3-like_sf"/>
</dbReference>